<accession>A0A928Q459</accession>
<feature type="domain" description="Maltose/galactoside acetyltransferase" evidence="6">
    <location>
        <begin position="5"/>
        <end position="58"/>
    </location>
</feature>
<dbReference type="Gene3D" id="2.160.10.10">
    <property type="entry name" value="Hexapeptide repeat proteins"/>
    <property type="match status" value="1"/>
</dbReference>
<comment type="caution">
    <text evidence="7">The sequence shown here is derived from an EMBL/GenBank/DDBJ whole genome shotgun (WGS) entry which is preliminary data.</text>
</comment>
<dbReference type="EC" id="2.3.1.-" evidence="5"/>
<dbReference type="PANTHER" id="PTHR43017">
    <property type="entry name" value="GALACTOSIDE O-ACETYLTRANSFERASE"/>
    <property type="match status" value="1"/>
</dbReference>
<keyword evidence="4 5" id="KW-0012">Acyltransferase</keyword>
<dbReference type="AlphaFoldDB" id="A0A928Q459"/>
<dbReference type="InterPro" id="IPR018357">
    <property type="entry name" value="Hexapep_transf_CS"/>
</dbReference>
<dbReference type="SUPFAM" id="SSF51161">
    <property type="entry name" value="Trimeric LpxA-like enzymes"/>
    <property type="match status" value="1"/>
</dbReference>
<name>A0A928Q459_9FIRM</name>
<dbReference type="InterPro" id="IPR039369">
    <property type="entry name" value="LacA-like"/>
</dbReference>
<dbReference type="PANTHER" id="PTHR43017:SF1">
    <property type="entry name" value="ACETYLTRANSFERASE YJL218W-RELATED"/>
    <property type="match status" value="1"/>
</dbReference>
<evidence type="ECO:0000259" key="6">
    <source>
        <dbReference type="SMART" id="SM01266"/>
    </source>
</evidence>
<dbReference type="Pfam" id="PF00132">
    <property type="entry name" value="Hexapep"/>
    <property type="match status" value="1"/>
</dbReference>
<keyword evidence="2 5" id="KW-0808">Transferase</keyword>
<sequence>MLSMKERMIRGMPYRGDEELREDMRKIRRLLRTYNNTGEDEFEYRTQLLKEMLGSIGEHIYIEPNFRCDYGSNITIGNHFYANFDCVILDVCPVTIGNHVLLGPQVGIYTPAHPIDARVRADMLEYGSPVAIGDDVWIGGHAVINGGVEIGSGSIIGSGSVVTKSIPAGVIAAGNPCRVIREITQEDAAYWEQQRAELEREMALPR</sequence>
<keyword evidence="3" id="KW-0677">Repeat</keyword>
<dbReference type="Proteomes" id="UP000754750">
    <property type="component" value="Unassembled WGS sequence"/>
</dbReference>
<evidence type="ECO:0000313" key="8">
    <source>
        <dbReference type="Proteomes" id="UP000754750"/>
    </source>
</evidence>
<dbReference type="GO" id="GO:0008870">
    <property type="term" value="F:galactoside O-acetyltransferase activity"/>
    <property type="evidence" value="ECO:0007669"/>
    <property type="project" value="TreeGrafter"/>
</dbReference>
<gene>
    <name evidence="7" type="ORF">E7512_02385</name>
</gene>
<evidence type="ECO:0000256" key="5">
    <source>
        <dbReference type="RuleBase" id="RU367021"/>
    </source>
</evidence>
<protein>
    <recommendedName>
        <fullName evidence="5">Acetyltransferase</fullName>
        <ecNumber evidence="5">2.3.1.-</ecNumber>
    </recommendedName>
</protein>
<dbReference type="RefSeq" id="WP_020074009.1">
    <property type="nucleotide sequence ID" value="NZ_SVNY01000001.1"/>
</dbReference>
<dbReference type="FunFam" id="2.160.10.10:FF:000008">
    <property type="entry name" value="Maltose O-acetyltransferase"/>
    <property type="match status" value="1"/>
</dbReference>
<dbReference type="InterPro" id="IPR011004">
    <property type="entry name" value="Trimer_LpxA-like_sf"/>
</dbReference>
<evidence type="ECO:0000256" key="4">
    <source>
        <dbReference type="ARBA" id="ARBA00023315"/>
    </source>
</evidence>
<evidence type="ECO:0000256" key="1">
    <source>
        <dbReference type="ARBA" id="ARBA00007274"/>
    </source>
</evidence>
<organism evidence="7 8">
    <name type="scientific">Faecalispora sporosphaeroides</name>
    <dbReference type="NCBI Taxonomy" id="1549"/>
    <lineage>
        <taxon>Bacteria</taxon>
        <taxon>Bacillati</taxon>
        <taxon>Bacillota</taxon>
        <taxon>Clostridia</taxon>
        <taxon>Eubacteriales</taxon>
        <taxon>Oscillospiraceae</taxon>
        <taxon>Faecalispora</taxon>
    </lineage>
</organism>
<reference evidence="7" key="1">
    <citation type="submission" date="2019-04" db="EMBL/GenBank/DDBJ databases">
        <title>Evolution of Biomass-Degrading Anaerobic Consortia Revealed by Metagenomics.</title>
        <authorList>
            <person name="Peng X."/>
        </authorList>
    </citation>
    <scope>NUCLEOTIDE SEQUENCE</scope>
    <source>
        <strain evidence="7">SIG551</strain>
    </source>
</reference>
<dbReference type="Pfam" id="PF12464">
    <property type="entry name" value="Mac"/>
    <property type="match status" value="1"/>
</dbReference>
<dbReference type="InterPro" id="IPR024688">
    <property type="entry name" value="Mac_dom"/>
</dbReference>
<evidence type="ECO:0000313" key="7">
    <source>
        <dbReference type="EMBL" id="MBE6832427.1"/>
    </source>
</evidence>
<dbReference type="InterPro" id="IPR001451">
    <property type="entry name" value="Hexapep"/>
</dbReference>
<dbReference type="PROSITE" id="PS00101">
    <property type="entry name" value="HEXAPEP_TRANSFERASES"/>
    <property type="match status" value="1"/>
</dbReference>
<dbReference type="CDD" id="cd03357">
    <property type="entry name" value="LbH_MAT_GAT"/>
    <property type="match status" value="1"/>
</dbReference>
<evidence type="ECO:0000256" key="2">
    <source>
        <dbReference type="ARBA" id="ARBA00022679"/>
    </source>
</evidence>
<evidence type="ECO:0000256" key="3">
    <source>
        <dbReference type="ARBA" id="ARBA00022737"/>
    </source>
</evidence>
<dbReference type="SMART" id="SM01266">
    <property type="entry name" value="Mac"/>
    <property type="match status" value="1"/>
</dbReference>
<proteinExistence type="inferred from homology"/>
<dbReference type="EMBL" id="SVNY01000001">
    <property type="protein sequence ID" value="MBE6832427.1"/>
    <property type="molecule type" value="Genomic_DNA"/>
</dbReference>
<comment type="similarity">
    <text evidence="1 5">Belongs to the transferase hexapeptide repeat family.</text>
</comment>